<dbReference type="InterPro" id="IPR010001">
    <property type="entry name" value="BofA"/>
</dbReference>
<dbReference type="OrthoDB" id="1699162at2"/>
<reference evidence="2 3" key="2">
    <citation type="journal article" date="2011" name="J. Bacteriol.">
        <title>Complete genome sequence of the anaerobic, halophilic alkalithermophile Natranaerobius thermophilus JW/NM-WN-LF.</title>
        <authorList>
            <person name="Zhao B."/>
            <person name="Mesbah N.M."/>
            <person name="Dalin E."/>
            <person name="Goodwin L."/>
            <person name="Nolan M."/>
            <person name="Pitluck S."/>
            <person name="Chertkov O."/>
            <person name="Brettin T.S."/>
            <person name="Han J."/>
            <person name="Larimer F.W."/>
            <person name="Land M.L."/>
            <person name="Hauser L."/>
            <person name="Kyrpides N."/>
            <person name="Wiegel J."/>
        </authorList>
    </citation>
    <scope>NUCLEOTIDE SEQUENCE [LARGE SCALE GENOMIC DNA]</scope>
    <source>
        <strain evidence="3">ATCC BAA-1301 / DSM 18059 / JW/NM-WN-LF</strain>
    </source>
</reference>
<dbReference type="EMBL" id="CP001034">
    <property type="protein sequence ID" value="ACB83618.1"/>
    <property type="molecule type" value="Genomic_DNA"/>
</dbReference>
<dbReference type="InParanoid" id="B2A304"/>
<sequence>MFEGELNFWLSLIFGLLFVYLLARLILQPAKIFFKVFLRIVLGAVVLFLVNTAFGIFFDFQIAINVITALTVGFLGLPGMILLVATMLLVGGV</sequence>
<accession>B2A304</accession>
<feature type="transmembrane region" description="Helical" evidence="1">
    <location>
        <begin position="6"/>
        <end position="27"/>
    </location>
</feature>
<evidence type="ECO:0000256" key="1">
    <source>
        <dbReference type="SAM" id="Phobius"/>
    </source>
</evidence>
<dbReference type="NCBIfam" id="TIGR02862">
    <property type="entry name" value="spore_BofA"/>
    <property type="match status" value="1"/>
</dbReference>
<dbReference type="AlphaFoldDB" id="B2A304"/>
<keyword evidence="1" id="KW-0472">Membrane</keyword>
<feature type="transmembrane region" description="Helical" evidence="1">
    <location>
        <begin position="36"/>
        <end position="58"/>
    </location>
</feature>
<dbReference type="FunCoup" id="B2A304">
    <property type="interactions" value="37"/>
</dbReference>
<dbReference type="STRING" id="457570.Nther_0019"/>
<dbReference type="RefSeq" id="WP_012446509.1">
    <property type="nucleotide sequence ID" value="NC_010718.1"/>
</dbReference>
<keyword evidence="1" id="KW-0812">Transmembrane</keyword>
<dbReference type="Pfam" id="PF07441">
    <property type="entry name" value="BofA"/>
    <property type="match status" value="1"/>
</dbReference>
<name>B2A304_NATTJ</name>
<evidence type="ECO:0000313" key="3">
    <source>
        <dbReference type="Proteomes" id="UP000001683"/>
    </source>
</evidence>
<dbReference type="KEGG" id="nth:Nther_0019"/>
<keyword evidence="1" id="KW-1133">Transmembrane helix</keyword>
<reference evidence="2 3" key="1">
    <citation type="submission" date="2008-04" db="EMBL/GenBank/DDBJ databases">
        <title>Complete sequence of chromosome of Natranaerobius thermophilus JW/NM-WN-LF.</title>
        <authorList>
            <consortium name="US DOE Joint Genome Institute"/>
            <person name="Copeland A."/>
            <person name="Lucas S."/>
            <person name="Lapidus A."/>
            <person name="Glavina del Rio T."/>
            <person name="Dalin E."/>
            <person name="Tice H."/>
            <person name="Bruce D."/>
            <person name="Goodwin L."/>
            <person name="Pitluck S."/>
            <person name="Chertkov O."/>
            <person name="Brettin T."/>
            <person name="Detter J.C."/>
            <person name="Han C."/>
            <person name="Kuske C.R."/>
            <person name="Schmutz J."/>
            <person name="Larimer F."/>
            <person name="Land M."/>
            <person name="Hauser L."/>
            <person name="Kyrpides N."/>
            <person name="Lykidis A."/>
            <person name="Mesbah N.M."/>
            <person name="Wiegel J."/>
        </authorList>
    </citation>
    <scope>NUCLEOTIDE SEQUENCE [LARGE SCALE GENOMIC DNA]</scope>
    <source>
        <strain evidence="3">ATCC BAA-1301 / DSM 18059 / JW/NM-WN-LF</strain>
    </source>
</reference>
<keyword evidence="3" id="KW-1185">Reference proteome</keyword>
<organism evidence="2 3">
    <name type="scientific">Natranaerobius thermophilus (strain ATCC BAA-1301 / DSM 18059 / JW/NM-WN-LF)</name>
    <dbReference type="NCBI Taxonomy" id="457570"/>
    <lineage>
        <taxon>Bacteria</taxon>
        <taxon>Bacillati</taxon>
        <taxon>Bacillota</taxon>
        <taxon>Clostridia</taxon>
        <taxon>Natranaerobiales</taxon>
        <taxon>Natranaerobiaceae</taxon>
        <taxon>Natranaerobius</taxon>
    </lineage>
</organism>
<gene>
    <name evidence="2" type="ordered locus">Nther_0019</name>
</gene>
<protein>
    <submittedName>
        <fullName evidence="2">Pro-sigmaK processing inhibitor BofA</fullName>
    </submittedName>
</protein>
<proteinExistence type="predicted"/>
<dbReference type="HOGENOM" id="CLU_167355_2_0_9"/>
<evidence type="ECO:0000313" key="2">
    <source>
        <dbReference type="EMBL" id="ACB83618.1"/>
    </source>
</evidence>
<feature type="transmembrane region" description="Helical" evidence="1">
    <location>
        <begin position="64"/>
        <end position="90"/>
    </location>
</feature>
<dbReference type="Proteomes" id="UP000001683">
    <property type="component" value="Chromosome"/>
</dbReference>